<dbReference type="Gene3D" id="3.90.190.10">
    <property type="entry name" value="Protein tyrosine phosphatase superfamily"/>
    <property type="match status" value="1"/>
</dbReference>
<name>A0A8J3QEG3_9ACTN</name>
<dbReference type="Pfam" id="PF13350">
    <property type="entry name" value="Y_phosphatase3"/>
    <property type="match status" value="1"/>
</dbReference>
<evidence type="ECO:0000313" key="3">
    <source>
        <dbReference type="EMBL" id="GIH09344.1"/>
    </source>
</evidence>
<comment type="similarity">
    <text evidence="1">Belongs to the protein-tyrosine phosphatase family.</text>
</comment>
<organism evidence="3 4">
    <name type="scientific">Rhizocola hellebori</name>
    <dbReference type="NCBI Taxonomy" id="1392758"/>
    <lineage>
        <taxon>Bacteria</taxon>
        <taxon>Bacillati</taxon>
        <taxon>Actinomycetota</taxon>
        <taxon>Actinomycetes</taxon>
        <taxon>Micromonosporales</taxon>
        <taxon>Micromonosporaceae</taxon>
        <taxon>Rhizocola</taxon>
    </lineage>
</organism>
<dbReference type="EMBL" id="BONY01000066">
    <property type="protein sequence ID" value="GIH09344.1"/>
    <property type="molecule type" value="Genomic_DNA"/>
</dbReference>
<dbReference type="InterPro" id="IPR029021">
    <property type="entry name" value="Prot-tyrosine_phosphatase-like"/>
</dbReference>
<comment type="caution">
    <text evidence="3">The sequence shown here is derived from an EMBL/GenBank/DDBJ whole genome shotgun (WGS) entry which is preliminary data.</text>
</comment>
<feature type="domain" description="Tyrosine specific protein phosphatases" evidence="2">
    <location>
        <begin position="126"/>
        <end position="159"/>
    </location>
</feature>
<dbReference type="PANTHER" id="PTHR31126">
    <property type="entry name" value="TYROSINE-PROTEIN PHOSPHATASE"/>
    <property type="match status" value="1"/>
</dbReference>
<accession>A0A8J3QEG3</accession>
<dbReference type="SUPFAM" id="SSF52799">
    <property type="entry name" value="(Phosphotyrosine protein) phosphatases II"/>
    <property type="match status" value="1"/>
</dbReference>
<dbReference type="InterPro" id="IPR026893">
    <property type="entry name" value="Tyr/Ser_Pase_IphP-type"/>
</dbReference>
<dbReference type="PROSITE" id="PS50056">
    <property type="entry name" value="TYR_PHOSPHATASE_2"/>
    <property type="match status" value="1"/>
</dbReference>
<dbReference type="AlphaFoldDB" id="A0A8J3QEG3"/>
<dbReference type="RefSeq" id="WP_203913079.1">
    <property type="nucleotide sequence ID" value="NZ_BONY01000066.1"/>
</dbReference>
<dbReference type="PANTHER" id="PTHR31126:SF1">
    <property type="entry name" value="TYROSINE SPECIFIC PROTEIN PHOSPHATASES DOMAIN-CONTAINING PROTEIN"/>
    <property type="match status" value="1"/>
</dbReference>
<evidence type="ECO:0000256" key="1">
    <source>
        <dbReference type="ARBA" id="ARBA00009580"/>
    </source>
</evidence>
<dbReference type="PROSITE" id="PS00383">
    <property type="entry name" value="TYR_PHOSPHATASE_1"/>
    <property type="match status" value="1"/>
</dbReference>
<evidence type="ECO:0000313" key="4">
    <source>
        <dbReference type="Proteomes" id="UP000612899"/>
    </source>
</evidence>
<keyword evidence="4" id="KW-1185">Reference proteome</keyword>
<sequence>MTITPGDRAIAFSTVFNFRDLGGLPTVDGRKVKRGKVFRSDNLGRLQERDAEAFAALGITRVIDLRRVGEVASLGRIPEWTRVAWHHHHLEHEMWDHSTYTDEIGVARWLADRYRDLLETGAADIARVITLLSNVDEGPAVVHCVAGKDRTGLVSAMVLSLLDVPDDEIANDYALTELSEPAYLAWVRSVDPAEAAKAQPPFYTQTPADAMRLTMAELRERHGTPRDYLRRSGITEQTVERLRQGLIE</sequence>
<protein>
    <recommendedName>
        <fullName evidence="2">Tyrosine specific protein phosphatases domain-containing protein</fullName>
    </recommendedName>
</protein>
<evidence type="ECO:0000259" key="2">
    <source>
        <dbReference type="PROSITE" id="PS50056"/>
    </source>
</evidence>
<proteinExistence type="inferred from homology"/>
<reference evidence="3" key="1">
    <citation type="submission" date="2021-01" db="EMBL/GenBank/DDBJ databases">
        <title>Whole genome shotgun sequence of Rhizocola hellebori NBRC 109834.</title>
        <authorList>
            <person name="Komaki H."/>
            <person name="Tamura T."/>
        </authorList>
    </citation>
    <scope>NUCLEOTIDE SEQUENCE</scope>
    <source>
        <strain evidence="3">NBRC 109834</strain>
    </source>
</reference>
<dbReference type="Proteomes" id="UP000612899">
    <property type="component" value="Unassembled WGS sequence"/>
</dbReference>
<gene>
    <name evidence="3" type="ORF">Rhe02_74110</name>
</gene>
<dbReference type="InterPro" id="IPR000387">
    <property type="entry name" value="Tyr_Pase_dom"/>
</dbReference>
<dbReference type="InterPro" id="IPR016130">
    <property type="entry name" value="Tyr_Pase_AS"/>
</dbReference>
<dbReference type="GO" id="GO:0004721">
    <property type="term" value="F:phosphoprotein phosphatase activity"/>
    <property type="evidence" value="ECO:0007669"/>
    <property type="project" value="InterPro"/>
</dbReference>